<sequence length="284" mass="30831">MADAAAAIPSLDSTMGAMFIGVVIGAMLYGIWWVDIIVYVPAFDFISLCIIAHLASQVEVLFNSFTAFLVQSFFTVRIYKLSNKNILVTGTVYALVLGQFFVTLVYFIKGIQMSTFAQLGTLKAISMAVNAMTAASDVAIALALCSMLHKSRTGFRSSDSMINKLIMFTVNTGLLTSIDAVCSLASIAGSPNTFIYICFFFTLGRLYSNSLLATLNARRSLRQSSSGNAINSETISGQGIPMQRTNVFEPNKTSGNISIKIDTTQELNSDYDSTMDAKRNEHAL</sequence>
<evidence type="ECO:0000313" key="4">
    <source>
        <dbReference type="Proteomes" id="UP000298061"/>
    </source>
</evidence>
<feature type="domain" description="DUF6534" evidence="2">
    <location>
        <begin position="134"/>
        <end position="220"/>
    </location>
</feature>
<dbReference type="EMBL" id="SFCI01001298">
    <property type="protein sequence ID" value="TFY76164.1"/>
    <property type="molecule type" value="Genomic_DNA"/>
</dbReference>
<proteinExistence type="predicted"/>
<feature type="transmembrane region" description="Helical" evidence="1">
    <location>
        <begin position="194"/>
        <end position="215"/>
    </location>
</feature>
<keyword evidence="1" id="KW-0472">Membrane</keyword>
<keyword evidence="1" id="KW-0812">Transmembrane</keyword>
<feature type="transmembrane region" description="Helical" evidence="1">
    <location>
        <begin position="120"/>
        <end position="144"/>
    </location>
</feature>
<feature type="transmembrane region" description="Helical" evidence="1">
    <location>
        <begin position="61"/>
        <end position="79"/>
    </location>
</feature>
<keyword evidence="1" id="KW-1133">Transmembrane helix</keyword>
<comment type="caution">
    <text evidence="3">The sequence shown here is derived from an EMBL/GenBank/DDBJ whole genome shotgun (WGS) entry which is preliminary data.</text>
</comment>
<name>A0A4Y9ZPH3_9AGAM</name>
<dbReference type="STRING" id="135208.A0A4Y9ZPH3"/>
<dbReference type="OrthoDB" id="3263055at2759"/>
<evidence type="ECO:0000256" key="1">
    <source>
        <dbReference type="SAM" id="Phobius"/>
    </source>
</evidence>
<dbReference type="PANTHER" id="PTHR40465">
    <property type="entry name" value="CHROMOSOME 1, WHOLE GENOME SHOTGUN SEQUENCE"/>
    <property type="match status" value="1"/>
</dbReference>
<feature type="transmembrane region" description="Helical" evidence="1">
    <location>
        <begin position="36"/>
        <end position="55"/>
    </location>
</feature>
<dbReference type="InterPro" id="IPR045339">
    <property type="entry name" value="DUF6534"/>
</dbReference>
<feature type="transmembrane region" description="Helical" evidence="1">
    <location>
        <begin position="165"/>
        <end position="188"/>
    </location>
</feature>
<dbReference type="PANTHER" id="PTHR40465:SF1">
    <property type="entry name" value="DUF6534 DOMAIN-CONTAINING PROTEIN"/>
    <property type="match status" value="1"/>
</dbReference>
<evidence type="ECO:0000313" key="3">
    <source>
        <dbReference type="EMBL" id="TFY76164.1"/>
    </source>
</evidence>
<organism evidence="3 4">
    <name type="scientific">Hericium alpestre</name>
    <dbReference type="NCBI Taxonomy" id="135208"/>
    <lineage>
        <taxon>Eukaryota</taxon>
        <taxon>Fungi</taxon>
        <taxon>Dikarya</taxon>
        <taxon>Basidiomycota</taxon>
        <taxon>Agaricomycotina</taxon>
        <taxon>Agaricomycetes</taxon>
        <taxon>Russulales</taxon>
        <taxon>Hericiaceae</taxon>
        <taxon>Hericium</taxon>
    </lineage>
</organism>
<accession>A0A4Y9ZPH3</accession>
<dbReference type="Pfam" id="PF20152">
    <property type="entry name" value="DUF6534"/>
    <property type="match status" value="1"/>
</dbReference>
<evidence type="ECO:0000259" key="2">
    <source>
        <dbReference type="Pfam" id="PF20152"/>
    </source>
</evidence>
<feature type="transmembrane region" description="Helical" evidence="1">
    <location>
        <begin position="6"/>
        <end position="29"/>
    </location>
</feature>
<gene>
    <name evidence="3" type="ORF">EWM64_g7848</name>
</gene>
<reference evidence="3 4" key="1">
    <citation type="submission" date="2019-02" db="EMBL/GenBank/DDBJ databases">
        <title>Genome sequencing of the rare red list fungi Hericium alpestre (H. flagellum).</title>
        <authorList>
            <person name="Buettner E."/>
            <person name="Kellner H."/>
        </authorList>
    </citation>
    <scope>NUCLEOTIDE SEQUENCE [LARGE SCALE GENOMIC DNA]</scope>
    <source>
        <strain evidence="3 4">DSM 108284</strain>
    </source>
</reference>
<keyword evidence="4" id="KW-1185">Reference proteome</keyword>
<dbReference type="AlphaFoldDB" id="A0A4Y9ZPH3"/>
<feature type="transmembrane region" description="Helical" evidence="1">
    <location>
        <begin position="86"/>
        <end position="108"/>
    </location>
</feature>
<protein>
    <recommendedName>
        <fullName evidence="2">DUF6534 domain-containing protein</fullName>
    </recommendedName>
</protein>
<dbReference type="Proteomes" id="UP000298061">
    <property type="component" value="Unassembled WGS sequence"/>
</dbReference>